<evidence type="ECO:0000256" key="10">
    <source>
        <dbReference type="ARBA" id="ARBA00023180"/>
    </source>
</evidence>
<dbReference type="Proteomes" id="UP001296104">
    <property type="component" value="Unassembled WGS sequence"/>
</dbReference>
<evidence type="ECO:0000256" key="1">
    <source>
        <dbReference type="ARBA" id="ARBA00000448"/>
    </source>
</evidence>
<dbReference type="GO" id="GO:0005576">
    <property type="term" value="C:extracellular region"/>
    <property type="evidence" value="ECO:0007669"/>
    <property type="project" value="UniProtKB-SubCell"/>
</dbReference>
<keyword evidence="7 15" id="KW-0732">Signal</keyword>
<feature type="domain" description="Fibronectin type III-like" evidence="16">
    <location>
        <begin position="723"/>
        <end position="792"/>
    </location>
</feature>
<dbReference type="InterPro" id="IPR013783">
    <property type="entry name" value="Ig-like_fold"/>
</dbReference>
<keyword evidence="18" id="KW-1185">Reference proteome</keyword>
<keyword evidence="8" id="KW-0378">Hydrolase</keyword>
<proteinExistence type="inferred from homology"/>
<keyword evidence="9" id="KW-0136">Cellulose degradation</keyword>
<dbReference type="PANTHER" id="PTHR42715:SF14">
    <property type="entry name" value="BETA-GLUCOSIDASE D-RELATED"/>
    <property type="match status" value="1"/>
</dbReference>
<dbReference type="EC" id="3.2.1.21" evidence="5"/>
<name>A0AAI8W2A6_9PEZI</name>
<dbReference type="Pfam" id="PF01915">
    <property type="entry name" value="Glyco_hydro_3_C"/>
    <property type="match status" value="1"/>
</dbReference>
<evidence type="ECO:0000313" key="18">
    <source>
        <dbReference type="Proteomes" id="UP001296104"/>
    </source>
</evidence>
<comment type="caution">
    <text evidence="17">The sequence shown here is derived from an EMBL/GenBank/DDBJ whole genome shotgun (WGS) entry which is preliminary data.</text>
</comment>
<keyword evidence="6" id="KW-0964">Secreted</keyword>
<evidence type="ECO:0000256" key="8">
    <source>
        <dbReference type="ARBA" id="ARBA00022801"/>
    </source>
</evidence>
<feature type="signal peptide" evidence="15">
    <location>
        <begin position="1"/>
        <end position="16"/>
    </location>
</feature>
<dbReference type="FunFam" id="2.60.40.10:FF:000757">
    <property type="entry name" value="Beta-glucosidase G"/>
    <property type="match status" value="1"/>
</dbReference>
<keyword evidence="12" id="KW-0326">Glycosidase</keyword>
<dbReference type="SMART" id="SM01217">
    <property type="entry name" value="Fn3_like"/>
    <property type="match status" value="1"/>
</dbReference>
<dbReference type="Pfam" id="PF14310">
    <property type="entry name" value="Fn3-like"/>
    <property type="match status" value="1"/>
</dbReference>
<comment type="similarity">
    <text evidence="4">Belongs to the glycosyl hydrolase 3 family.</text>
</comment>
<dbReference type="InterPro" id="IPR050288">
    <property type="entry name" value="Cellulose_deg_GH3"/>
</dbReference>
<dbReference type="InterPro" id="IPR036962">
    <property type="entry name" value="Glyco_hydro_3_N_sf"/>
</dbReference>
<evidence type="ECO:0000256" key="13">
    <source>
        <dbReference type="ARBA" id="ARBA00023326"/>
    </source>
</evidence>
<dbReference type="PRINTS" id="PR00133">
    <property type="entry name" value="GLHYDRLASE3"/>
</dbReference>
<sequence length="803" mass="84284">MRTCAVLGALLASTSAANVSTSPSWLLSSGDVDLGVYQDSYVKAKAFVSKLTNAQKVSIITGSSITNASNGTSWTAYGSKDGFAGINQYYFVSAFAMGQALAMTWNRDHMKDEAYAAGREFYLEGYNLINGPLSGALGRTPYGGRSGEGFTPDPYLNGIATAHAVKGMNSAGVVTVGRHFLLNEQETNRTSGTVSTTTSPYSSNADDKTIHELYLWPFADAVNAGVGFIMCAMIQVNGTLSCENSELGNLLKAELGFPGAVMPDVNSQTTSYKSANANLDYGSSTYWTTSILNAGIANGSFTQARLDDMAVRNVLGYYYVGLDDGKQPEAGTPLDYRSVRGNHAKLIRTIGRDSLVLLKNSNSSSGFGLPLTKLSTSLNRPIVISLFGAHAGPGIYGPNFAFGVTGTDDPYQGHFATGGGSGQASMSTLVSPYEAIVARAREDGSMVRYILNDTYTSSSSSGMGMGGGGGMASMGGNSTSAGGAPSGASSNSSMSGGGGGSSTGGINFGSGTGLTPSFADYAADSDVCMVFINSASGEGADRTVLYHTSQDEMITTVASNCNNTIVVINTPGARLVDNWIENENITAVLYGSLLGQESGNAITDVLYGDVNPSGKLTYTIAKNESDYPVSICYTAQCNFTEGVHIDYRYFDAYNKSVRYPFGHGLSYTTFSYGDVALSTTNKTALASTYPTGRLTLGGKADLWDEVISVTSSVKNTGSLAGAEVAQLYVSYPAAAKQPPKQLRGFEKVTLEAGEEKSVTFSVRRRDLSYWDVVAQQWALASGEYTLSVGASSRDLKGSVTLTV</sequence>
<gene>
    <name evidence="17" type="ORF">LECACI_7A000756</name>
</gene>
<keyword evidence="10" id="KW-0325">Glycoprotein</keyword>
<feature type="region of interest" description="Disordered" evidence="14">
    <location>
        <begin position="458"/>
        <end position="500"/>
    </location>
</feature>
<dbReference type="InterPro" id="IPR026891">
    <property type="entry name" value="Fn3-like"/>
</dbReference>
<comment type="subcellular location">
    <subcellularLocation>
        <location evidence="2">Secreted</location>
    </subcellularLocation>
</comment>
<evidence type="ECO:0000256" key="9">
    <source>
        <dbReference type="ARBA" id="ARBA00023001"/>
    </source>
</evidence>
<feature type="compositionally biased region" description="Low complexity" evidence="14">
    <location>
        <begin position="474"/>
        <end position="494"/>
    </location>
</feature>
<dbReference type="SUPFAM" id="SSF52279">
    <property type="entry name" value="Beta-D-glucan exohydrolase, C-terminal domain"/>
    <property type="match status" value="1"/>
</dbReference>
<dbReference type="Gene3D" id="2.60.40.10">
    <property type="entry name" value="Immunoglobulins"/>
    <property type="match status" value="1"/>
</dbReference>
<dbReference type="InterPro" id="IPR001764">
    <property type="entry name" value="Glyco_hydro_3_N"/>
</dbReference>
<evidence type="ECO:0000256" key="3">
    <source>
        <dbReference type="ARBA" id="ARBA00004987"/>
    </source>
</evidence>
<dbReference type="InterPro" id="IPR002772">
    <property type="entry name" value="Glyco_hydro_3_C"/>
</dbReference>
<evidence type="ECO:0000313" key="17">
    <source>
        <dbReference type="EMBL" id="CAK3794324.1"/>
    </source>
</evidence>
<evidence type="ECO:0000256" key="15">
    <source>
        <dbReference type="SAM" id="SignalP"/>
    </source>
</evidence>
<evidence type="ECO:0000256" key="2">
    <source>
        <dbReference type="ARBA" id="ARBA00004613"/>
    </source>
</evidence>
<keyword evidence="13" id="KW-0624">Polysaccharide degradation</keyword>
<evidence type="ECO:0000256" key="12">
    <source>
        <dbReference type="ARBA" id="ARBA00023295"/>
    </source>
</evidence>
<comment type="pathway">
    <text evidence="3">Glycan metabolism; cellulose degradation.</text>
</comment>
<evidence type="ECO:0000256" key="14">
    <source>
        <dbReference type="SAM" id="MobiDB-lite"/>
    </source>
</evidence>
<reference evidence="17" key="1">
    <citation type="submission" date="2023-11" db="EMBL/GenBank/DDBJ databases">
        <authorList>
            <person name="Alioto T."/>
            <person name="Alioto T."/>
            <person name="Gomez Garrido J."/>
        </authorList>
    </citation>
    <scope>NUCLEOTIDE SEQUENCE</scope>
</reference>
<dbReference type="Pfam" id="PF00933">
    <property type="entry name" value="Glyco_hydro_3"/>
    <property type="match status" value="1"/>
</dbReference>
<keyword evidence="11" id="KW-0119">Carbohydrate metabolism</keyword>
<evidence type="ECO:0000256" key="6">
    <source>
        <dbReference type="ARBA" id="ARBA00022525"/>
    </source>
</evidence>
<dbReference type="AlphaFoldDB" id="A0AAI8W2A6"/>
<evidence type="ECO:0000256" key="11">
    <source>
        <dbReference type="ARBA" id="ARBA00023277"/>
    </source>
</evidence>
<accession>A0AAI8W2A6</accession>
<dbReference type="SUPFAM" id="SSF51445">
    <property type="entry name" value="(Trans)glycosidases"/>
    <property type="match status" value="1"/>
</dbReference>
<feature type="compositionally biased region" description="Gly residues" evidence="14">
    <location>
        <begin position="463"/>
        <end position="473"/>
    </location>
</feature>
<dbReference type="Gene3D" id="3.20.20.300">
    <property type="entry name" value="Glycoside hydrolase, family 3, N-terminal domain"/>
    <property type="match status" value="1"/>
</dbReference>
<dbReference type="InterPro" id="IPR036881">
    <property type="entry name" value="Glyco_hydro_3_C_sf"/>
</dbReference>
<evidence type="ECO:0000256" key="4">
    <source>
        <dbReference type="ARBA" id="ARBA00005336"/>
    </source>
</evidence>
<feature type="chain" id="PRO_5042483717" description="beta-glucosidase" evidence="15">
    <location>
        <begin position="17"/>
        <end position="803"/>
    </location>
</feature>
<protein>
    <recommendedName>
        <fullName evidence="5">beta-glucosidase</fullName>
        <ecNumber evidence="5">3.2.1.21</ecNumber>
    </recommendedName>
</protein>
<evidence type="ECO:0000256" key="5">
    <source>
        <dbReference type="ARBA" id="ARBA00012744"/>
    </source>
</evidence>
<dbReference type="EMBL" id="CAVMBE010000002">
    <property type="protein sequence ID" value="CAK3794324.1"/>
    <property type="molecule type" value="Genomic_DNA"/>
</dbReference>
<dbReference type="PANTHER" id="PTHR42715">
    <property type="entry name" value="BETA-GLUCOSIDASE"/>
    <property type="match status" value="1"/>
</dbReference>
<dbReference type="Gene3D" id="3.40.50.1700">
    <property type="entry name" value="Glycoside hydrolase family 3 C-terminal domain"/>
    <property type="match status" value="1"/>
</dbReference>
<dbReference type="InterPro" id="IPR017853">
    <property type="entry name" value="GH"/>
</dbReference>
<comment type="catalytic activity">
    <reaction evidence="1">
        <text>Hydrolysis of terminal, non-reducing beta-D-glucosyl residues with release of beta-D-glucose.</text>
        <dbReference type="EC" id="3.2.1.21"/>
    </reaction>
</comment>
<dbReference type="GO" id="GO:0008422">
    <property type="term" value="F:beta-glucosidase activity"/>
    <property type="evidence" value="ECO:0007669"/>
    <property type="project" value="UniProtKB-EC"/>
</dbReference>
<evidence type="ECO:0000259" key="16">
    <source>
        <dbReference type="SMART" id="SM01217"/>
    </source>
</evidence>
<evidence type="ECO:0000256" key="7">
    <source>
        <dbReference type="ARBA" id="ARBA00022729"/>
    </source>
</evidence>
<organism evidence="17 18">
    <name type="scientific">Lecanosticta acicola</name>
    <dbReference type="NCBI Taxonomy" id="111012"/>
    <lineage>
        <taxon>Eukaryota</taxon>
        <taxon>Fungi</taxon>
        <taxon>Dikarya</taxon>
        <taxon>Ascomycota</taxon>
        <taxon>Pezizomycotina</taxon>
        <taxon>Dothideomycetes</taxon>
        <taxon>Dothideomycetidae</taxon>
        <taxon>Mycosphaerellales</taxon>
        <taxon>Mycosphaerellaceae</taxon>
        <taxon>Lecanosticta</taxon>
    </lineage>
</organism>
<dbReference type="GO" id="GO:0030245">
    <property type="term" value="P:cellulose catabolic process"/>
    <property type="evidence" value="ECO:0007669"/>
    <property type="project" value="UniProtKB-KW"/>
</dbReference>